<dbReference type="GeneID" id="93774252"/>
<comment type="caution">
    <text evidence="1">The sequence shown here is derived from an EMBL/GenBank/DDBJ whole genome shotgun (WGS) entry which is preliminary data.</text>
</comment>
<evidence type="ECO:0000313" key="1">
    <source>
        <dbReference type="EMBL" id="GIM86496.1"/>
    </source>
</evidence>
<dbReference type="Proteomes" id="UP000677457">
    <property type="component" value="Unassembled WGS sequence"/>
</dbReference>
<gene>
    <name evidence="1" type="ORF">Sar04_32320</name>
</gene>
<protein>
    <submittedName>
        <fullName evidence="1">Uncharacterized protein</fullName>
    </submittedName>
</protein>
<dbReference type="RefSeq" id="WP_170201889.1">
    <property type="nucleotide sequence ID" value="NZ_BOQM01000025.1"/>
</dbReference>
<evidence type="ECO:0000313" key="2">
    <source>
        <dbReference type="Proteomes" id="UP000677457"/>
    </source>
</evidence>
<accession>A0ABQ4JU63</accession>
<organism evidence="1 2">
    <name type="scientific">Salinispora arenicola</name>
    <dbReference type="NCBI Taxonomy" id="168697"/>
    <lineage>
        <taxon>Bacteria</taxon>
        <taxon>Bacillati</taxon>
        <taxon>Actinomycetota</taxon>
        <taxon>Actinomycetes</taxon>
        <taxon>Micromonosporales</taxon>
        <taxon>Micromonosporaceae</taxon>
        <taxon>Salinispora</taxon>
    </lineage>
</organism>
<proteinExistence type="predicted"/>
<sequence>MTDSSDFRHAFMVFRSVPYPAYPQLLELQDWNSLLLTIDGHIAGYASKVHDGRMRAQDVPNLDQLILEVSSLGSSLDQIEPVTDEDRQSIGDYRSYVAALGRMVSELGGLADQERRSTD</sequence>
<keyword evidence="2" id="KW-1185">Reference proteome</keyword>
<reference evidence="1 2" key="1">
    <citation type="submission" date="2021-03" db="EMBL/GenBank/DDBJ databases">
        <title>Whole genome shotgun sequence of Salinispora arenicola NBRC 105043.</title>
        <authorList>
            <person name="Komaki H."/>
            <person name="Tamura T."/>
        </authorList>
    </citation>
    <scope>NUCLEOTIDE SEQUENCE [LARGE SCALE GENOMIC DNA]</scope>
    <source>
        <strain evidence="1 2">NBRC 105043</strain>
    </source>
</reference>
<dbReference type="EMBL" id="BOQM01000025">
    <property type="protein sequence ID" value="GIM86496.1"/>
    <property type="molecule type" value="Genomic_DNA"/>
</dbReference>
<name>A0ABQ4JU63_SALAC</name>